<feature type="transmembrane region" description="Helical" evidence="1">
    <location>
        <begin position="123"/>
        <end position="148"/>
    </location>
</feature>
<feature type="transmembrane region" description="Helical" evidence="1">
    <location>
        <begin position="93"/>
        <end position="111"/>
    </location>
</feature>
<dbReference type="OrthoDB" id="9781927at2"/>
<dbReference type="PANTHER" id="PTHR40031">
    <property type="entry name" value="HYPOTHETICAL MEMBRANE SPANNING PROTEIN"/>
    <property type="match status" value="1"/>
</dbReference>
<feature type="transmembrane region" description="Helical" evidence="1">
    <location>
        <begin position="62"/>
        <end position="81"/>
    </location>
</feature>
<reference evidence="3" key="1">
    <citation type="journal article" date="2012" name="Appl. Microbiol. Biotechnol.">
        <title>The complete genome sequence of Pantoea ananatis AJ13355, an organism with great biotechnological potential.</title>
        <authorList>
            <person name="Hara Y."/>
            <person name="Kadotani N."/>
            <person name="Izui H."/>
            <person name="Katashkina J.I."/>
            <person name="Kuvaeva T.M."/>
            <person name="Andreeva I.G."/>
            <person name="Golubeva L.I."/>
            <person name="Malko D.B."/>
            <person name="Makeev V.J."/>
            <person name="Mashko S.V."/>
            <person name="Kozlov Y.I."/>
        </authorList>
    </citation>
    <scope>NUCLEOTIDE SEQUENCE [LARGE SCALE GENOMIC DNA]</scope>
    <source>
        <strain evidence="3">AJ13355</strain>
    </source>
</reference>
<dbReference type="PANTHER" id="PTHR40031:SF1">
    <property type="entry name" value="MEMBRANE-BOUND METAL-DEPENDENT HYDROLASE"/>
    <property type="match status" value="1"/>
</dbReference>
<dbReference type="EMBL" id="AP012032">
    <property type="protein sequence ID" value="BAK10816.1"/>
    <property type="molecule type" value="Genomic_DNA"/>
</dbReference>
<protein>
    <recommendedName>
        <fullName evidence="4">Inner membrane protein YbcI</fullName>
    </recommendedName>
</protein>
<keyword evidence="1" id="KW-0472">Membrane</keyword>
<proteinExistence type="predicted"/>
<evidence type="ECO:0008006" key="4">
    <source>
        <dbReference type="Google" id="ProtNLM"/>
    </source>
</evidence>
<sequence length="324" mass="36282">MDSVSQCVLGASVTLAVMGRRVPAWQAAIIGAACGTLPDLDVFLDHGDAIRNMTLHRTESHALLYLTLLSPLVAWLVARLCRAGPAWTAWWPAIWLALITHPLLDLMTVYGTQLGLPLTDHPYAIGSIYIVDPLYTLPLLVGLAVALWRRSDRGLRWNRAGLALSSAYLVWSVLIQQVADGQIKQSLEQQGIATNEVLVTPTALNTLVWRSVIITPDRYGEAYWSLLSPRRPVTVTWRPRHPELFASFKGNWFAERIAWFSHGFYAMSERDGQITIADLRMGDDDRYTFTFGLGTAQRPDARPQRLPSAGRTLKRTFRHIAEQL</sequence>
<evidence type="ECO:0000313" key="2">
    <source>
        <dbReference type="EMBL" id="BAK10816.1"/>
    </source>
</evidence>
<keyword evidence="1" id="KW-1133">Transmembrane helix</keyword>
<dbReference type="AlphaFoldDB" id="A0A0H3KUU7"/>
<dbReference type="Pfam" id="PF04307">
    <property type="entry name" value="YdjM"/>
    <property type="match status" value="1"/>
</dbReference>
<dbReference type="HOGENOM" id="CLU_067817_0_0_6"/>
<name>A0A0H3KUU7_PANAA</name>
<evidence type="ECO:0000256" key="1">
    <source>
        <dbReference type="SAM" id="Phobius"/>
    </source>
</evidence>
<keyword evidence="1" id="KW-0812">Transmembrane</keyword>
<accession>A0A0H3KUU7</accession>
<dbReference type="eggNOG" id="COG1988">
    <property type="taxonomic scope" value="Bacteria"/>
</dbReference>
<feature type="transmembrane region" description="Helical" evidence="1">
    <location>
        <begin position="160"/>
        <end position="179"/>
    </location>
</feature>
<organism evidence="2 3">
    <name type="scientific">Pantoea ananatis (strain AJ13355)</name>
    <dbReference type="NCBI Taxonomy" id="932677"/>
    <lineage>
        <taxon>Bacteria</taxon>
        <taxon>Pseudomonadati</taxon>
        <taxon>Pseudomonadota</taxon>
        <taxon>Gammaproteobacteria</taxon>
        <taxon>Enterobacterales</taxon>
        <taxon>Erwiniaceae</taxon>
        <taxon>Pantoea</taxon>
    </lineage>
</organism>
<dbReference type="PATRIC" id="fig|932677.3.peg.825"/>
<dbReference type="Proteomes" id="UP000006690">
    <property type="component" value="Chromosome"/>
</dbReference>
<dbReference type="InterPro" id="IPR007404">
    <property type="entry name" value="YdjM-like"/>
</dbReference>
<dbReference type="RefSeq" id="WP_014593361.1">
    <property type="nucleotide sequence ID" value="NC_017531.2"/>
</dbReference>
<evidence type="ECO:0000313" key="3">
    <source>
        <dbReference type="Proteomes" id="UP000006690"/>
    </source>
</evidence>
<dbReference type="InterPro" id="IPR053170">
    <property type="entry name" value="Transcription_regulator"/>
</dbReference>
<dbReference type="KEGG" id="paj:PAJ_0736"/>
<gene>
    <name evidence="2" type="ordered locus">PAJ_0736</name>
</gene>